<comment type="caution">
    <text evidence="2">The sequence shown here is derived from an EMBL/GenBank/DDBJ whole genome shotgun (WGS) entry which is preliminary data.</text>
</comment>
<reference evidence="2" key="1">
    <citation type="submission" date="2022-03" db="EMBL/GenBank/DDBJ databases">
        <authorList>
            <person name="Sayadi A."/>
        </authorList>
    </citation>
    <scope>NUCLEOTIDE SEQUENCE</scope>
</reference>
<dbReference type="Proteomes" id="UP001152888">
    <property type="component" value="Unassembled WGS sequence"/>
</dbReference>
<dbReference type="InterPro" id="IPR004245">
    <property type="entry name" value="DUF229"/>
</dbReference>
<name>A0A9P0KG21_ACAOB</name>
<protein>
    <submittedName>
        <fullName evidence="2">Uncharacterized protein</fullName>
    </submittedName>
</protein>
<evidence type="ECO:0000256" key="1">
    <source>
        <dbReference type="SAM" id="Phobius"/>
    </source>
</evidence>
<proteinExistence type="predicted"/>
<keyword evidence="3" id="KW-1185">Reference proteome</keyword>
<sequence length="378" mass="43297">MIEHPIKDQGHSKTKKLFILIALIGATVTIVNYHNLYQKKLDVKRFQYSASRNIPPFPAKYHRGFLVSSSKCKIIDLDPFNDEAMQFHSAKRYQNCTKRQLLTYVTKEDNVATLHINTSLQSAYSLKNIRCCYSNIIRDSDGEYPDTTINISMCQEFTNSVLISQDPVMVNCIDDDGLIYENVHIAVTMTKSIEDKITKSKKRRPISLLMIGIDSVSRLNFIRTMPHTYNYVETNHWIPLLGFNKKGDNTFPNMMAILTGLDVSLLMEDKICNPYIFGELDTCPMIWKNYSKLGYITAYAEDEPYRVAFNYAKGFKTPPTDYYFKPYVLATQKLSKGYTYIDGLSYCTGPETAGERIMNLANDFSATFKSYPYLGLFG</sequence>
<organism evidence="2 3">
    <name type="scientific">Acanthoscelides obtectus</name>
    <name type="common">Bean weevil</name>
    <name type="synonym">Bruchus obtectus</name>
    <dbReference type="NCBI Taxonomy" id="200917"/>
    <lineage>
        <taxon>Eukaryota</taxon>
        <taxon>Metazoa</taxon>
        <taxon>Ecdysozoa</taxon>
        <taxon>Arthropoda</taxon>
        <taxon>Hexapoda</taxon>
        <taxon>Insecta</taxon>
        <taxon>Pterygota</taxon>
        <taxon>Neoptera</taxon>
        <taxon>Endopterygota</taxon>
        <taxon>Coleoptera</taxon>
        <taxon>Polyphaga</taxon>
        <taxon>Cucujiformia</taxon>
        <taxon>Chrysomeloidea</taxon>
        <taxon>Chrysomelidae</taxon>
        <taxon>Bruchinae</taxon>
        <taxon>Bruchini</taxon>
        <taxon>Acanthoscelides</taxon>
    </lineage>
</organism>
<evidence type="ECO:0000313" key="2">
    <source>
        <dbReference type="EMBL" id="CAH1972431.1"/>
    </source>
</evidence>
<dbReference type="PANTHER" id="PTHR10974:SF9">
    <property type="entry name" value="DUF229 DOMAIN CONTAINING PROTEIN-RELATED"/>
    <property type="match status" value="1"/>
</dbReference>
<dbReference type="Pfam" id="PF02995">
    <property type="entry name" value="DUF229"/>
    <property type="match status" value="1"/>
</dbReference>
<dbReference type="OrthoDB" id="413313at2759"/>
<keyword evidence="1" id="KW-0472">Membrane</keyword>
<keyword evidence="1" id="KW-1133">Transmembrane helix</keyword>
<dbReference type="PANTHER" id="PTHR10974">
    <property type="entry name" value="FI08016P-RELATED"/>
    <property type="match status" value="1"/>
</dbReference>
<keyword evidence="1" id="KW-0812">Transmembrane</keyword>
<gene>
    <name evidence="2" type="ORF">ACAOBT_LOCUS9998</name>
</gene>
<dbReference type="GO" id="GO:0005615">
    <property type="term" value="C:extracellular space"/>
    <property type="evidence" value="ECO:0007669"/>
    <property type="project" value="TreeGrafter"/>
</dbReference>
<feature type="transmembrane region" description="Helical" evidence="1">
    <location>
        <begin position="17"/>
        <end position="37"/>
    </location>
</feature>
<dbReference type="EMBL" id="CAKOFQ010006798">
    <property type="protein sequence ID" value="CAH1972431.1"/>
    <property type="molecule type" value="Genomic_DNA"/>
</dbReference>
<dbReference type="AlphaFoldDB" id="A0A9P0KG21"/>
<evidence type="ECO:0000313" key="3">
    <source>
        <dbReference type="Proteomes" id="UP001152888"/>
    </source>
</evidence>
<accession>A0A9P0KG21</accession>